<organism evidence="2">
    <name type="scientific">uncultured Chloroflexia bacterium</name>
    <dbReference type="NCBI Taxonomy" id="1672391"/>
    <lineage>
        <taxon>Bacteria</taxon>
        <taxon>Bacillati</taxon>
        <taxon>Chloroflexota</taxon>
        <taxon>Chloroflexia</taxon>
        <taxon>environmental samples</taxon>
    </lineage>
</organism>
<evidence type="ECO:0000313" key="2">
    <source>
        <dbReference type="EMBL" id="CAA9240449.1"/>
    </source>
</evidence>
<name>A0A6J4I2X4_9CHLR</name>
<dbReference type="EMBL" id="CADCTK010000331">
    <property type="protein sequence ID" value="CAA9240449.1"/>
    <property type="molecule type" value="Genomic_DNA"/>
</dbReference>
<sequence>MVLENRGDKAPRVPRHEIGPQQAKSGGRRSLQDALRGPEAGAITLLSFMVPRVWRTQNLPALHSICRRMRRREVCQAHWPMDLRHCVGAYHGDGGYGPQTAEPSEMEVIALSNAR</sequence>
<feature type="compositionally biased region" description="Basic and acidic residues" evidence="1">
    <location>
        <begin position="1"/>
        <end position="18"/>
    </location>
</feature>
<protein>
    <submittedName>
        <fullName evidence="2">Uncharacterized protein</fullName>
    </submittedName>
</protein>
<feature type="region of interest" description="Disordered" evidence="1">
    <location>
        <begin position="1"/>
        <end position="34"/>
    </location>
</feature>
<gene>
    <name evidence="2" type="ORF">AVDCRST_MAG26-1407</name>
</gene>
<proteinExistence type="predicted"/>
<evidence type="ECO:0000256" key="1">
    <source>
        <dbReference type="SAM" id="MobiDB-lite"/>
    </source>
</evidence>
<reference evidence="2" key="1">
    <citation type="submission" date="2020-02" db="EMBL/GenBank/DDBJ databases">
        <authorList>
            <person name="Meier V. D."/>
        </authorList>
    </citation>
    <scope>NUCLEOTIDE SEQUENCE</scope>
    <source>
        <strain evidence="2">AVDCRST_MAG26</strain>
    </source>
</reference>
<dbReference type="AlphaFoldDB" id="A0A6J4I2X4"/>
<accession>A0A6J4I2X4</accession>